<dbReference type="InterPro" id="IPR050266">
    <property type="entry name" value="AB_hydrolase_sf"/>
</dbReference>
<evidence type="ECO:0000313" key="2">
    <source>
        <dbReference type="EMBL" id="MFE9598096.1"/>
    </source>
</evidence>
<accession>A0ABW6LW29</accession>
<dbReference type="Proteomes" id="UP001601303">
    <property type="component" value="Unassembled WGS sequence"/>
</dbReference>
<evidence type="ECO:0000259" key="1">
    <source>
        <dbReference type="Pfam" id="PF00561"/>
    </source>
</evidence>
<dbReference type="EMBL" id="JBIAHM010000002">
    <property type="protein sequence ID" value="MFE9598096.1"/>
    <property type="molecule type" value="Genomic_DNA"/>
</dbReference>
<keyword evidence="2" id="KW-0378">Hydrolase</keyword>
<protein>
    <submittedName>
        <fullName evidence="2">Alpha/beta fold hydrolase</fullName>
    </submittedName>
</protein>
<comment type="caution">
    <text evidence="2">The sequence shown here is derived from an EMBL/GenBank/DDBJ whole genome shotgun (WGS) entry which is preliminary data.</text>
</comment>
<proteinExistence type="predicted"/>
<dbReference type="Gene3D" id="3.40.50.1820">
    <property type="entry name" value="alpha/beta hydrolase"/>
    <property type="match status" value="1"/>
</dbReference>
<dbReference type="InterPro" id="IPR000073">
    <property type="entry name" value="AB_hydrolase_1"/>
</dbReference>
<dbReference type="PANTHER" id="PTHR43798">
    <property type="entry name" value="MONOACYLGLYCEROL LIPASE"/>
    <property type="match status" value="1"/>
</dbReference>
<keyword evidence="3" id="KW-1185">Reference proteome</keyword>
<reference evidence="2 3" key="1">
    <citation type="submission" date="2024-10" db="EMBL/GenBank/DDBJ databases">
        <title>The Natural Products Discovery Center: Release of the First 8490 Sequenced Strains for Exploring Actinobacteria Biosynthetic Diversity.</title>
        <authorList>
            <person name="Kalkreuter E."/>
            <person name="Kautsar S.A."/>
            <person name="Yang D."/>
            <person name="Bader C.D."/>
            <person name="Teijaro C.N."/>
            <person name="Fluegel L."/>
            <person name="Davis C.M."/>
            <person name="Simpson J.R."/>
            <person name="Lauterbach L."/>
            <person name="Steele A.D."/>
            <person name="Gui C."/>
            <person name="Meng S."/>
            <person name="Li G."/>
            <person name="Viehrig K."/>
            <person name="Ye F."/>
            <person name="Su P."/>
            <person name="Kiefer A.F."/>
            <person name="Nichols A."/>
            <person name="Cepeda A.J."/>
            <person name="Yan W."/>
            <person name="Fan B."/>
            <person name="Jiang Y."/>
            <person name="Adhikari A."/>
            <person name="Zheng C.-J."/>
            <person name="Schuster L."/>
            <person name="Cowan T.M."/>
            <person name="Smanski M.J."/>
            <person name="Chevrette M.G."/>
            <person name="De Carvalho L.P.S."/>
            <person name="Shen B."/>
        </authorList>
    </citation>
    <scope>NUCLEOTIDE SEQUENCE [LARGE SCALE GENOMIC DNA]</scope>
    <source>
        <strain evidence="2 3">NPDC006488</strain>
    </source>
</reference>
<dbReference type="RefSeq" id="WP_388103226.1">
    <property type="nucleotide sequence ID" value="NZ_JBIAHM010000002.1"/>
</dbReference>
<name>A0ABW6LW29_9ACTN</name>
<dbReference type="Pfam" id="PF00561">
    <property type="entry name" value="Abhydrolase_1"/>
    <property type="match status" value="1"/>
</dbReference>
<organism evidence="2 3">
    <name type="scientific">Streptomyces hokutonensis</name>
    <dbReference type="NCBI Taxonomy" id="1306990"/>
    <lineage>
        <taxon>Bacteria</taxon>
        <taxon>Bacillati</taxon>
        <taxon>Actinomycetota</taxon>
        <taxon>Actinomycetes</taxon>
        <taxon>Kitasatosporales</taxon>
        <taxon>Streptomycetaceae</taxon>
        <taxon>Streptomyces</taxon>
    </lineage>
</organism>
<dbReference type="InterPro" id="IPR029058">
    <property type="entry name" value="AB_hydrolase_fold"/>
</dbReference>
<dbReference type="SUPFAM" id="SSF53474">
    <property type="entry name" value="alpha/beta-Hydrolases"/>
    <property type="match status" value="1"/>
</dbReference>
<dbReference type="GO" id="GO:0016787">
    <property type="term" value="F:hydrolase activity"/>
    <property type="evidence" value="ECO:0007669"/>
    <property type="project" value="UniProtKB-KW"/>
</dbReference>
<evidence type="ECO:0000313" key="3">
    <source>
        <dbReference type="Proteomes" id="UP001601303"/>
    </source>
</evidence>
<feature type="domain" description="AB hydrolase-1" evidence="1">
    <location>
        <begin position="26"/>
        <end position="140"/>
    </location>
</feature>
<sequence>MHTETRAVEANGITLALHTWGPEEAPPVLLLHSRGADGTDWTQIAERLAGGPDPRRVYAPDLRGHGSSDWPGTEPGATADVYAYEAMRDDIRALLTVLGIERADVIGHSLGGIVAYLLAQKAPDAVRRLVLEDVPAPLPFDPPRPPTERPAGQLPCDWAMIEATDVRANHPDPLWWDHMGRITIPTLVIAGGPTSGIPQDRVVAVAERIPGSRLVTVDAGHLVHENRPEEFLAAVEPFLAERSREQGDDRTATVTSRTSS</sequence>
<dbReference type="PRINTS" id="PR00111">
    <property type="entry name" value="ABHYDROLASE"/>
</dbReference>
<gene>
    <name evidence="2" type="ORF">ACFYNQ_05880</name>
</gene>
<dbReference type="PANTHER" id="PTHR43798:SF33">
    <property type="entry name" value="HYDROLASE, PUTATIVE (AFU_ORTHOLOGUE AFUA_2G14860)-RELATED"/>
    <property type="match status" value="1"/>
</dbReference>